<dbReference type="AlphaFoldDB" id="A0AA97KZQ4"/>
<dbReference type="InterPro" id="IPR036116">
    <property type="entry name" value="FN3_sf"/>
</dbReference>
<dbReference type="SMART" id="SM00060">
    <property type="entry name" value="FN3"/>
    <property type="match status" value="6"/>
</dbReference>
<dbReference type="SMART" id="SM00186">
    <property type="entry name" value="FBG"/>
    <property type="match status" value="1"/>
</dbReference>
<feature type="domain" description="Fibronectin type-III" evidence="16">
    <location>
        <begin position="706"/>
        <end position="796"/>
    </location>
</feature>
<evidence type="ECO:0000259" key="16">
    <source>
        <dbReference type="PROSITE" id="PS50853"/>
    </source>
</evidence>
<name>A0AA97KZQ4_EUBMA</name>
<dbReference type="Pfam" id="PF25024">
    <property type="entry name" value="EGF_TEN"/>
    <property type="match status" value="1"/>
</dbReference>
<sequence length="1033" mass="114925">MASWNFLLGFLLYHTLQAALAQLPSQPENCSGKSQKISLSHSYKIDVPKSSQIKVEPDPLPLQDDSHMLMVGGETDEEQNIIFRHNIRLQTPKGDCEVLSQLKTLLERMEKMEIEVVHLREACSPQRCCGRSQGVSSCSGHGTFIQDICSCRCDEGWEGEDCSRATCPGNCNGNGRCVSGYCICNARYAGEDCSQLLCPANCNGNGVCVNGVCQCYKEFIGDDCAEKRCPNDCSGNGYCDSGECYCEDGFIGLDCSKVIAPWNAQLLKSSEDSLTVGWDKITDVDYYLISYFPVGQEASVKQVRVPKDQISYEISGLLSGTKYVITLHHIKKGISSDPSLLQASTAVATIGAIWVTEATENSLEVEWENPATDVDYYKLKVSSLLGLGEEKEVLVPKSSDPKSRYIITGLIPGTQYKITVVAVKNEIEGKPSGVNGWTEIDIPKNLVTERVTEDTATVSWDKVQALIDRYSARCTSADGDTKEVSIGRDKSSTTLTGLGPGKEYVIYVWAEKGNTESKKAKTKIVTEIDGPTNLVTNHVTEDTATVSWHGSQAPIDRYVLTYTSADGDTKEMSVGKDKRTTTLMGLKPGMDYTIYIWAVKGAQQSRKTNTKAVTEIDSPANLKTDQTTENTATVSWNKPLAAIDRYILSYTSADGETREIAVGKDKTSTTLTGLKPGIEYVIYIWALKGTKPSKKTSTKALTEIDPPRNVRVSDVTQSSAVVTWMPPDAQIHGYLLTYQEPDGTIREVRLGPNEQKFVLEGLSRGTKYTIYIMAFKGDRWSRKAAITFSTVSLLYPYPADCSRTQQNGHSSSGIYTIYLNGDLNRPFQVYCDMTTDGGGWIVFQRRNTGQLDFFKRWRNYVEGFGDPKGEFWLGLEKLHELTSTAPIPFELRVDLRTHNESAYATYDLFQVGSSRERFRLSVGKYRGTAGDAMTYHNERKFTTWDRDNDIAISNCGLTHHGGWWYKNCHLANLNGKYGEDKHSEGVNWEPWKGHLYSIPFTEMKIRPRLHGFDPVLGRRRRSLAVATKREMSI</sequence>
<keyword evidence="8 15" id="KW-0732">Signal</keyword>
<dbReference type="FunFam" id="3.90.215.10:FF:000001">
    <property type="entry name" value="Tenascin isoform 1"/>
    <property type="match status" value="1"/>
</dbReference>
<dbReference type="InterPro" id="IPR002181">
    <property type="entry name" value="Fibrinogen_a/b/g_C_dom"/>
</dbReference>
<dbReference type="PANTHER" id="PTHR46708">
    <property type="entry name" value="TENASCIN"/>
    <property type="match status" value="1"/>
</dbReference>
<dbReference type="NCBIfam" id="NF040941">
    <property type="entry name" value="GGGWT_bact"/>
    <property type="match status" value="1"/>
</dbReference>
<dbReference type="Proteomes" id="UP001190640">
    <property type="component" value="Chromosome 5"/>
</dbReference>
<protein>
    <submittedName>
        <fullName evidence="19">Tenascin-N</fullName>
    </submittedName>
</protein>
<keyword evidence="13" id="KW-0800">Toxin</keyword>
<dbReference type="SUPFAM" id="SSF56496">
    <property type="entry name" value="Fibrinogen C-terminal domain-like"/>
    <property type="match status" value="1"/>
</dbReference>
<dbReference type="CTD" id="63923"/>
<keyword evidence="12" id="KW-1216">Complement system impairing toxin</keyword>
<feature type="domain" description="Fibronectin type-III" evidence="16">
    <location>
        <begin position="260"/>
        <end position="348"/>
    </location>
</feature>
<dbReference type="Pfam" id="PF00147">
    <property type="entry name" value="Fibrinogen_C"/>
    <property type="match status" value="1"/>
</dbReference>
<dbReference type="GO" id="GO:0098966">
    <property type="term" value="C:perisynaptic extracellular matrix"/>
    <property type="evidence" value="ECO:0007669"/>
    <property type="project" value="TreeGrafter"/>
</dbReference>
<dbReference type="Gene3D" id="2.10.25.10">
    <property type="entry name" value="Laminin"/>
    <property type="match status" value="4"/>
</dbReference>
<evidence type="ECO:0000313" key="19">
    <source>
        <dbReference type="RefSeq" id="XP_054836313.1"/>
    </source>
</evidence>
<feature type="signal peptide" evidence="15">
    <location>
        <begin position="1"/>
        <end position="21"/>
    </location>
</feature>
<dbReference type="Pfam" id="PF00041">
    <property type="entry name" value="fn3"/>
    <property type="match status" value="5"/>
</dbReference>
<dbReference type="Gene3D" id="3.90.215.10">
    <property type="entry name" value="Gamma Fibrinogen, chain A, domain 1"/>
    <property type="match status" value="1"/>
</dbReference>
<evidence type="ECO:0000313" key="18">
    <source>
        <dbReference type="Proteomes" id="UP001190640"/>
    </source>
</evidence>
<dbReference type="PROSITE" id="PS01186">
    <property type="entry name" value="EGF_2"/>
    <property type="match status" value="1"/>
</dbReference>
<dbReference type="GO" id="GO:0030155">
    <property type="term" value="P:regulation of cell adhesion"/>
    <property type="evidence" value="ECO:0007669"/>
    <property type="project" value="TreeGrafter"/>
</dbReference>
<evidence type="ECO:0000256" key="15">
    <source>
        <dbReference type="SAM" id="SignalP"/>
    </source>
</evidence>
<keyword evidence="5" id="KW-0964">Secreted</keyword>
<dbReference type="InterPro" id="IPR013783">
    <property type="entry name" value="Ig-like_fold"/>
</dbReference>
<dbReference type="SMART" id="SM00181">
    <property type="entry name" value="EGF"/>
    <property type="match status" value="3"/>
</dbReference>
<dbReference type="InterPro" id="IPR036056">
    <property type="entry name" value="Fibrinogen-like_C"/>
</dbReference>
<dbReference type="KEGG" id="emc:129330304"/>
<feature type="domain" description="Fibronectin type-III" evidence="16">
    <location>
        <begin position="530"/>
        <end position="617"/>
    </location>
</feature>
<evidence type="ECO:0000256" key="10">
    <source>
        <dbReference type="ARBA" id="ARBA00023157"/>
    </source>
</evidence>
<dbReference type="FunFam" id="2.10.25.10:FF:000001">
    <property type="entry name" value="Tenascin C"/>
    <property type="match status" value="2"/>
</dbReference>
<dbReference type="GeneID" id="129330304"/>
<feature type="domain" description="Fibronectin type-III" evidence="16">
    <location>
        <begin position="349"/>
        <end position="443"/>
    </location>
</feature>
<keyword evidence="7" id="KW-0245">EGF-like domain</keyword>
<keyword evidence="18" id="KW-1185">Reference proteome</keyword>
<dbReference type="PROSITE" id="PS51406">
    <property type="entry name" value="FIBRINOGEN_C_2"/>
    <property type="match status" value="1"/>
</dbReference>
<evidence type="ECO:0000256" key="12">
    <source>
        <dbReference type="ARBA" id="ARBA00023220"/>
    </source>
</evidence>
<reference evidence="19" key="1">
    <citation type="submission" date="2025-08" db="UniProtKB">
        <authorList>
            <consortium name="RefSeq"/>
        </authorList>
    </citation>
    <scope>IDENTIFICATION</scope>
    <source>
        <tissue evidence="19">Blood</tissue>
    </source>
</reference>
<keyword evidence="13" id="KW-1199">Hemostasis impairing toxin</keyword>
<evidence type="ECO:0000256" key="6">
    <source>
        <dbReference type="ARBA" id="ARBA00022530"/>
    </source>
</evidence>
<dbReference type="PROSITE" id="PS50853">
    <property type="entry name" value="FN3"/>
    <property type="match status" value="5"/>
</dbReference>
<evidence type="ECO:0000256" key="4">
    <source>
        <dbReference type="ARBA" id="ARBA00008673"/>
    </source>
</evidence>
<dbReference type="PROSITE" id="PS00022">
    <property type="entry name" value="EGF_1"/>
    <property type="match status" value="1"/>
</dbReference>
<dbReference type="SUPFAM" id="SSF49265">
    <property type="entry name" value="Fibronectin type III"/>
    <property type="match status" value="3"/>
</dbReference>
<dbReference type="CDD" id="cd00063">
    <property type="entry name" value="FN3"/>
    <property type="match status" value="6"/>
</dbReference>
<evidence type="ECO:0000256" key="3">
    <source>
        <dbReference type="ARBA" id="ARBA00006932"/>
    </source>
</evidence>
<dbReference type="Gene3D" id="2.60.40.10">
    <property type="entry name" value="Immunoglobulins"/>
    <property type="match status" value="6"/>
</dbReference>
<proteinExistence type="inferred from homology"/>
<evidence type="ECO:0000256" key="8">
    <source>
        <dbReference type="ARBA" id="ARBA00022729"/>
    </source>
</evidence>
<dbReference type="InterPro" id="IPR050991">
    <property type="entry name" value="ECM_Regulatory_Proteins"/>
</dbReference>
<dbReference type="InterPro" id="IPR000742">
    <property type="entry name" value="EGF"/>
</dbReference>
<keyword evidence="14" id="KW-0379">Hydroxylation</keyword>
<keyword evidence="10" id="KW-1015">Disulfide bond</keyword>
<dbReference type="InterPro" id="IPR020837">
    <property type="entry name" value="Fibrinogen_CS"/>
</dbReference>
<comment type="subcellular location">
    <subcellularLocation>
        <location evidence="2">Secreted</location>
        <location evidence="2">Extracellular space</location>
        <location evidence="2">Extracellular matrix</location>
    </subcellularLocation>
</comment>
<evidence type="ECO:0000256" key="9">
    <source>
        <dbReference type="ARBA" id="ARBA00022737"/>
    </source>
</evidence>
<evidence type="ECO:0000256" key="7">
    <source>
        <dbReference type="ARBA" id="ARBA00022536"/>
    </source>
</evidence>
<comment type="similarity">
    <text evidence="3">Belongs to the ficolin lectin family. Veficolin subfamily.</text>
</comment>
<comment type="similarity">
    <text evidence="4">Belongs to the tenascin family.</text>
</comment>
<evidence type="ECO:0000256" key="13">
    <source>
        <dbReference type="ARBA" id="ARBA00023240"/>
    </source>
</evidence>
<dbReference type="InterPro" id="IPR014716">
    <property type="entry name" value="Fibrinogen_a/b/g_C_1"/>
</dbReference>
<accession>A0AA97KZQ4</accession>
<keyword evidence="11" id="KW-0325">Glycoprotein</keyword>
<keyword evidence="9" id="KW-0677">Repeat</keyword>
<dbReference type="FunFam" id="2.60.40.10:FF:000099">
    <property type="entry name" value="Fibronectin 1"/>
    <property type="match status" value="4"/>
</dbReference>
<feature type="domain" description="Fibrinogen C-terminal" evidence="17">
    <location>
        <begin position="792"/>
        <end position="1009"/>
    </location>
</feature>
<evidence type="ECO:0000256" key="11">
    <source>
        <dbReference type="ARBA" id="ARBA00023180"/>
    </source>
</evidence>
<evidence type="ECO:0000256" key="1">
    <source>
        <dbReference type="ARBA" id="ARBA00003654"/>
    </source>
</evidence>
<keyword evidence="6" id="KW-0272">Extracellular matrix</keyword>
<dbReference type="CDD" id="cd00035">
    <property type="entry name" value="ChtBD1"/>
    <property type="match status" value="1"/>
</dbReference>
<evidence type="ECO:0000256" key="2">
    <source>
        <dbReference type="ARBA" id="ARBA00004498"/>
    </source>
</evidence>
<dbReference type="GO" id="GO:0005615">
    <property type="term" value="C:extracellular space"/>
    <property type="evidence" value="ECO:0007669"/>
    <property type="project" value="TreeGrafter"/>
</dbReference>
<dbReference type="CDD" id="cd00087">
    <property type="entry name" value="FReD"/>
    <property type="match status" value="1"/>
</dbReference>
<evidence type="ECO:0000256" key="14">
    <source>
        <dbReference type="ARBA" id="ARBA00023278"/>
    </source>
</evidence>
<evidence type="ECO:0000256" key="5">
    <source>
        <dbReference type="ARBA" id="ARBA00022525"/>
    </source>
</evidence>
<dbReference type="PANTHER" id="PTHR46708:SF12">
    <property type="entry name" value="TENASCIN N"/>
    <property type="match status" value="1"/>
</dbReference>
<feature type="domain" description="Fibronectin type-III" evidence="16">
    <location>
        <begin position="618"/>
        <end position="705"/>
    </location>
</feature>
<dbReference type="PROSITE" id="PS00514">
    <property type="entry name" value="FIBRINOGEN_C_1"/>
    <property type="match status" value="1"/>
</dbReference>
<gene>
    <name evidence="19" type="primary">TNN</name>
</gene>
<evidence type="ECO:0000259" key="17">
    <source>
        <dbReference type="PROSITE" id="PS51406"/>
    </source>
</evidence>
<organism evidence="18 19">
    <name type="scientific">Eublepharis macularius</name>
    <name type="common">Leopard gecko</name>
    <name type="synonym">Cyrtodactylus macularius</name>
    <dbReference type="NCBI Taxonomy" id="481883"/>
    <lineage>
        <taxon>Eukaryota</taxon>
        <taxon>Metazoa</taxon>
        <taxon>Chordata</taxon>
        <taxon>Craniata</taxon>
        <taxon>Vertebrata</taxon>
        <taxon>Euteleostomi</taxon>
        <taxon>Lepidosauria</taxon>
        <taxon>Squamata</taxon>
        <taxon>Bifurcata</taxon>
        <taxon>Gekkota</taxon>
        <taxon>Eublepharidae</taxon>
        <taxon>Eublepharinae</taxon>
        <taxon>Eublepharis</taxon>
    </lineage>
</organism>
<comment type="function">
    <text evidence="1">Initiates complement activation and/or interferes in platelet aggregation and/or blood coagulation.</text>
</comment>
<feature type="chain" id="PRO_5041715012" evidence="15">
    <location>
        <begin position="22"/>
        <end position="1033"/>
    </location>
</feature>
<dbReference type="RefSeq" id="XP_054836313.1">
    <property type="nucleotide sequence ID" value="XM_054980338.1"/>
</dbReference>
<dbReference type="InterPro" id="IPR003961">
    <property type="entry name" value="FN3_dom"/>
</dbReference>